<feature type="domain" description="Beta-lactamase-related" evidence="1">
    <location>
        <begin position="35"/>
        <end position="330"/>
    </location>
</feature>
<dbReference type="SUPFAM" id="SSF56601">
    <property type="entry name" value="beta-lactamase/transpeptidase-like"/>
    <property type="match status" value="1"/>
</dbReference>
<proteinExistence type="predicted"/>
<keyword evidence="2" id="KW-0378">Hydrolase</keyword>
<dbReference type="Proteomes" id="UP001324380">
    <property type="component" value="Chromosome"/>
</dbReference>
<reference evidence="2 3" key="1">
    <citation type="submission" date="2023-11" db="EMBL/GenBank/DDBJ databases">
        <title>Analysis of the Genomes of Mucilaginibacter gossypii cycad 4 and M. sabulilitoris SNA2: microbes with the potential for plant growth promotion.</title>
        <authorList>
            <person name="Hirsch A.M."/>
            <person name="Humm E."/>
            <person name="Rubbi M."/>
            <person name="Del Vecchio G."/>
            <person name="Ha S.M."/>
            <person name="Pellegrini M."/>
            <person name="Gunsalus R.P."/>
        </authorList>
    </citation>
    <scope>NUCLEOTIDE SEQUENCE [LARGE SCALE GENOMIC DNA]</scope>
    <source>
        <strain evidence="2 3">SNA2</strain>
    </source>
</reference>
<protein>
    <submittedName>
        <fullName evidence="2">Serine hydrolase domain-containing protein</fullName>
        <ecNumber evidence="2">3.1.1.103</ecNumber>
    </submittedName>
</protein>
<evidence type="ECO:0000313" key="3">
    <source>
        <dbReference type="Proteomes" id="UP001324380"/>
    </source>
</evidence>
<dbReference type="PANTHER" id="PTHR43283:SF18">
    <property type="match status" value="1"/>
</dbReference>
<dbReference type="EC" id="3.1.1.103" evidence="2"/>
<dbReference type="InterPro" id="IPR001466">
    <property type="entry name" value="Beta-lactam-related"/>
</dbReference>
<dbReference type="PANTHER" id="PTHR43283">
    <property type="entry name" value="BETA-LACTAMASE-RELATED"/>
    <property type="match status" value="1"/>
</dbReference>
<dbReference type="Pfam" id="PF00144">
    <property type="entry name" value="Beta-lactamase"/>
    <property type="match status" value="1"/>
</dbReference>
<dbReference type="Gene3D" id="3.40.710.10">
    <property type="entry name" value="DD-peptidase/beta-lactamase superfamily"/>
    <property type="match status" value="1"/>
</dbReference>
<organism evidence="2 3">
    <name type="scientific">Mucilaginibacter sabulilitoris</name>
    <dbReference type="NCBI Taxonomy" id="1173583"/>
    <lineage>
        <taxon>Bacteria</taxon>
        <taxon>Pseudomonadati</taxon>
        <taxon>Bacteroidota</taxon>
        <taxon>Sphingobacteriia</taxon>
        <taxon>Sphingobacteriales</taxon>
        <taxon>Sphingobacteriaceae</taxon>
        <taxon>Mucilaginibacter</taxon>
    </lineage>
</organism>
<dbReference type="GO" id="GO:0016787">
    <property type="term" value="F:hydrolase activity"/>
    <property type="evidence" value="ECO:0007669"/>
    <property type="project" value="UniProtKB-KW"/>
</dbReference>
<dbReference type="RefSeq" id="WP_321563336.1">
    <property type="nucleotide sequence ID" value="NZ_CP139558.1"/>
</dbReference>
<gene>
    <name evidence="2" type="ORF">SNE25_01570</name>
</gene>
<name>A0ABZ0TMR2_9SPHI</name>
<dbReference type="EMBL" id="CP139558">
    <property type="protein sequence ID" value="WPU94212.1"/>
    <property type="molecule type" value="Genomic_DNA"/>
</dbReference>
<evidence type="ECO:0000259" key="1">
    <source>
        <dbReference type="Pfam" id="PF00144"/>
    </source>
</evidence>
<accession>A0ABZ0TMR2</accession>
<keyword evidence="3" id="KW-1185">Reference proteome</keyword>
<dbReference type="InterPro" id="IPR050789">
    <property type="entry name" value="Diverse_Enzym_Activities"/>
</dbReference>
<sequence length="343" mass="38382">MLSLLLITGITVCCGQAVTKLVIPANCLDSIPSWMAKSKIPVLAASVIEGGEIKELKIFGKLDNGQSAPLNTFFNVASLTKPITALTVLRLVDMGDWNLDEPLDRYWIDPDIRADLRYKKITTRIVLSHQTGFPNWRSQNPTKKLAFLFDPGTRYGYSGEGFEYLRHALENKFHRTLQQLADSVLFKPLGMNHTRYGWSDKLDSTLFAEPHDKNGEVIKMAKIKNIVAADWLVTTINDYSKFALAVLNPKALSNQLFTEMVTPQVKMQGGPKENMGLGWEVIKPLDNDEYLLMHTGSDDGVKTLVILFPKSKRGIVLFTNGNNGFDVIKQTIKAAFHLKELTP</sequence>
<dbReference type="InterPro" id="IPR012338">
    <property type="entry name" value="Beta-lactam/transpept-like"/>
</dbReference>
<evidence type="ECO:0000313" key="2">
    <source>
        <dbReference type="EMBL" id="WPU94212.1"/>
    </source>
</evidence>